<dbReference type="Proteomes" id="UP000242222">
    <property type="component" value="Unassembled WGS sequence"/>
</dbReference>
<accession>A0A1I5B904</accession>
<name>A0A1I5B904_9GAMM</name>
<dbReference type="AlphaFoldDB" id="A0A1I5B904"/>
<proteinExistence type="predicted"/>
<organism evidence="1 2">
    <name type="scientific">Izhakiella capsodis</name>
    <dbReference type="NCBI Taxonomy" id="1367852"/>
    <lineage>
        <taxon>Bacteria</taxon>
        <taxon>Pseudomonadati</taxon>
        <taxon>Pseudomonadota</taxon>
        <taxon>Gammaproteobacteria</taxon>
        <taxon>Enterobacterales</taxon>
        <taxon>Erwiniaceae</taxon>
        <taxon>Izhakiella</taxon>
    </lineage>
</organism>
<reference evidence="2" key="1">
    <citation type="submission" date="2016-10" db="EMBL/GenBank/DDBJ databases">
        <authorList>
            <person name="Varghese N."/>
            <person name="Submissions S."/>
        </authorList>
    </citation>
    <scope>NUCLEOTIDE SEQUENCE [LARGE SCALE GENOMIC DNA]</scope>
    <source>
        <strain evidence="2">N6PO6</strain>
    </source>
</reference>
<evidence type="ECO:0000313" key="1">
    <source>
        <dbReference type="EMBL" id="SFN71041.1"/>
    </source>
</evidence>
<dbReference type="STRING" id="1367852.SAMN05216516_11520"/>
<dbReference type="EMBL" id="FOVC01000015">
    <property type="protein sequence ID" value="SFN71041.1"/>
    <property type="molecule type" value="Genomic_DNA"/>
</dbReference>
<keyword evidence="2" id="KW-1185">Reference proteome</keyword>
<protein>
    <submittedName>
        <fullName evidence="1">Uncharacterized protein</fullName>
    </submittedName>
</protein>
<evidence type="ECO:0000313" key="2">
    <source>
        <dbReference type="Proteomes" id="UP000242222"/>
    </source>
</evidence>
<sequence length="48" mass="5117">MTYSKTGQIVKHSTFIKLSLGVGGTDATENKKASETCMLLSALFVVPL</sequence>
<gene>
    <name evidence="1" type="ORF">SAMN05216516_11520</name>
</gene>